<feature type="disulfide bond" evidence="3">
    <location>
        <begin position="343"/>
        <end position="379"/>
    </location>
</feature>
<keyword evidence="3" id="KW-1015">Disulfide bond</keyword>
<dbReference type="GO" id="GO:0004190">
    <property type="term" value="F:aspartic-type endopeptidase activity"/>
    <property type="evidence" value="ECO:0007669"/>
    <property type="project" value="InterPro"/>
</dbReference>
<feature type="signal peptide" evidence="5">
    <location>
        <begin position="1"/>
        <end position="16"/>
    </location>
</feature>
<evidence type="ECO:0000256" key="4">
    <source>
        <dbReference type="SAM" id="MobiDB-lite"/>
    </source>
</evidence>
<dbReference type="InterPro" id="IPR021109">
    <property type="entry name" value="Peptidase_aspartic_dom_sf"/>
</dbReference>
<evidence type="ECO:0000256" key="3">
    <source>
        <dbReference type="PIRSR" id="PIRSR601461-2"/>
    </source>
</evidence>
<feature type="active site" evidence="2">
    <location>
        <position position="113"/>
    </location>
</feature>
<feature type="region of interest" description="Disordered" evidence="4">
    <location>
        <begin position="431"/>
        <end position="538"/>
    </location>
</feature>
<name>A0A084QPX8_STAC4</name>
<dbReference type="EMBL" id="KL660504">
    <property type="protein sequence ID" value="KFA66013.1"/>
    <property type="molecule type" value="Genomic_DNA"/>
</dbReference>
<dbReference type="GO" id="GO:0006508">
    <property type="term" value="P:proteolysis"/>
    <property type="evidence" value="ECO:0007669"/>
    <property type="project" value="InterPro"/>
</dbReference>
<dbReference type="PRINTS" id="PR00792">
    <property type="entry name" value="PEPSIN"/>
</dbReference>
<keyword evidence="5" id="KW-0732">Signal</keyword>
<evidence type="ECO:0000256" key="5">
    <source>
        <dbReference type="SAM" id="SignalP"/>
    </source>
</evidence>
<evidence type="ECO:0000256" key="1">
    <source>
        <dbReference type="ARBA" id="ARBA00007447"/>
    </source>
</evidence>
<dbReference type="Proteomes" id="UP000028524">
    <property type="component" value="Unassembled WGS sequence"/>
</dbReference>
<evidence type="ECO:0000256" key="2">
    <source>
        <dbReference type="PIRSR" id="PIRSR601461-1"/>
    </source>
</evidence>
<feature type="compositionally biased region" description="Acidic residues" evidence="4">
    <location>
        <begin position="442"/>
        <end position="482"/>
    </location>
</feature>
<sequence length="559" mass="59284">MQLSLPVLLLAASTQAWPRASKDGIEIRRSLPVVDQFETPETLPVSVQDKRSLPIVDGAAETLPVVSLNVVHVERPVLDKRSVEVQLENRSDVAYYARFSIGSPGQDVYAQLDTGSWELWVSPDCARLGTEADRVFCTAAGHYEPNNSSSAEITGETSSLHYGIGSSEIEYVRDDIALSDTVKVRSLQFGVATSSNDQFAGVLGLGYGNPRNLGYNNLVDELAEQGVTRIRAFSIALGSKAEGQGVIHFGGVDTSKFNGRLAQLPIIPADSAPDGTARYWVQMKSLTNRPPSGSPTTYQGTEMPVFLDTGATLTLLPPTVVASIGAQFESVTRTSQGFYVVDCEYADVEGTFDFAFEGVTVRVPYREMVRQYRSSPPSCYLGFSPSERFTLLGDTFLRSAYVVFDQEADVAYLAQYRNCGSTVTTINESSDLEGLTGRCGSSEDDGSAADDEDSTGEDDGSANDDEDSIGEDDDSADDDDEDAQHSPVASPTATSTLTTATAPSATGRPDAGPGNEDGTGDLPETPTSTPDLPGAGSSVALSSVSLMAVVLGAMVAGLL</sequence>
<gene>
    <name evidence="7" type="ORF">S40285_03715</name>
</gene>
<dbReference type="Gene3D" id="2.40.70.10">
    <property type="entry name" value="Acid Proteases"/>
    <property type="match status" value="2"/>
</dbReference>
<accession>A0A084QPX8</accession>
<reference evidence="7 8" key="1">
    <citation type="journal article" date="2014" name="BMC Genomics">
        <title>Comparative genome sequencing reveals chemotype-specific gene clusters in the toxigenic black mold Stachybotrys.</title>
        <authorList>
            <person name="Semeiks J."/>
            <person name="Borek D."/>
            <person name="Otwinowski Z."/>
            <person name="Grishin N.V."/>
        </authorList>
    </citation>
    <scope>NUCLEOTIDE SEQUENCE [LARGE SCALE GENOMIC DNA]</scope>
    <source>
        <strain evidence="7 8">IBT 40285</strain>
    </source>
</reference>
<feature type="chain" id="PRO_5001779533" description="Peptidase A1 domain-containing protein" evidence="5">
    <location>
        <begin position="17"/>
        <end position="559"/>
    </location>
</feature>
<feature type="compositionally biased region" description="Low complexity" evidence="4">
    <location>
        <begin position="486"/>
        <end position="506"/>
    </location>
</feature>
<organism evidence="7 8">
    <name type="scientific">Stachybotrys chlorohalonatus (strain IBT 40285)</name>
    <dbReference type="NCBI Taxonomy" id="1283841"/>
    <lineage>
        <taxon>Eukaryota</taxon>
        <taxon>Fungi</taxon>
        <taxon>Dikarya</taxon>
        <taxon>Ascomycota</taxon>
        <taxon>Pezizomycotina</taxon>
        <taxon>Sordariomycetes</taxon>
        <taxon>Hypocreomycetidae</taxon>
        <taxon>Hypocreales</taxon>
        <taxon>Stachybotryaceae</taxon>
        <taxon>Stachybotrys</taxon>
    </lineage>
</organism>
<dbReference type="PANTHER" id="PTHR47966:SF65">
    <property type="entry name" value="ASPARTIC-TYPE ENDOPEPTIDASE"/>
    <property type="match status" value="1"/>
</dbReference>
<evidence type="ECO:0000313" key="7">
    <source>
        <dbReference type="EMBL" id="KFA66013.1"/>
    </source>
</evidence>
<dbReference type="PROSITE" id="PS51767">
    <property type="entry name" value="PEPTIDASE_A1"/>
    <property type="match status" value="1"/>
</dbReference>
<dbReference type="InterPro" id="IPR033121">
    <property type="entry name" value="PEPTIDASE_A1"/>
</dbReference>
<dbReference type="OMA" id="CEAVGFY"/>
<comment type="similarity">
    <text evidence="1">Belongs to the peptidase A1 family.</text>
</comment>
<dbReference type="InParanoid" id="A0A084QPX8"/>
<evidence type="ECO:0000313" key="8">
    <source>
        <dbReference type="Proteomes" id="UP000028524"/>
    </source>
</evidence>
<dbReference type="SUPFAM" id="SSF50630">
    <property type="entry name" value="Acid proteases"/>
    <property type="match status" value="1"/>
</dbReference>
<evidence type="ECO:0000259" key="6">
    <source>
        <dbReference type="PROSITE" id="PS51767"/>
    </source>
</evidence>
<dbReference type="PANTHER" id="PTHR47966">
    <property type="entry name" value="BETA-SITE APP-CLEAVING ENZYME, ISOFORM A-RELATED"/>
    <property type="match status" value="1"/>
</dbReference>
<feature type="active site" evidence="2">
    <location>
        <position position="308"/>
    </location>
</feature>
<dbReference type="OrthoDB" id="771136at2759"/>
<dbReference type="HOGENOM" id="CLU_013253_9_4_1"/>
<dbReference type="STRING" id="1283841.A0A084QPX8"/>
<dbReference type="Pfam" id="PF00026">
    <property type="entry name" value="Asp"/>
    <property type="match status" value="1"/>
</dbReference>
<dbReference type="InterPro" id="IPR001461">
    <property type="entry name" value="Aspartic_peptidase_A1"/>
</dbReference>
<feature type="domain" description="Peptidase A1" evidence="6">
    <location>
        <begin position="95"/>
        <end position="414"/>
    </location>
</feature>
<proteinExistence type="inferred from homology"/>
<dbReference type="AlphaFoldDB" id="A0A084QPX8"/>
<protein>
    <recommendedName>
        <fullName evidence="6">Peptidase A1 domain-containing protein</fullName>
    </recommendedName>
</protein>
<keyword evidence="8" id="KW-1185">Reference proteome</keyword>